<name>A0AAW4IUW2_9GAMM</name>
<accession>A0AAW4IUW2</accession>
<dbReference type="CDD" id="cd00093">
    <property type="entry name" value="HTH_XRE"/>
    <property type="match status" value="1"/>
</dbReference>
<evidence type="ECO:0000259" key="1">
    <source>
        <dbReference type="PROSITE" id="PS50943"/>
    </source>
</evidence>
<keyword evidence="3" id="KW-1185">Reference proteome</keyword>
<protein>
    <submittedName>
        <fullName evidence="2">Helix-turn-helix transcriptional regulator</fullName>
    </submittedName>
</protein>
<dbReference type="GO" id="GO:0003677">
    <property type="term" value="F:DNA binding"/>
    <property type="evidence" value="ECO:0007669"/>
    <property type="project" value="InterPro"/>
</dbReference>
<evidence type="ECO:0000313" key="3">
    <source>
        <dbReference type="Proteomes" id="UP000664161"/>
    </source>
</evidence>
<organism evidence="2 3">
    <name type="scientific">Psychrobacter halodurans</name>
    <dbReference type="NCBI Taxonomy" id="2818439"/>
    <lineage>
        <taxon>Bacteria</taxon>
        <taxon>Pseudomonadati</taxon>
        <taxon>Pseudomonadota</taxon>
        <taxon>Gammaproteobacteria</taxon>
        <taxon>Moraxellales</taxon>
        <taxon>Moraxellaceae</taxon>
        <taxon>Psychrobacter</taxon>
    </lineage>
</organism>
<evidence type="ECO:0000313" key="2">
    <source>
        <dbReference type="EMBL" id="MBO1516944.1"/>
    </source>
</evidence>
<dbReference type="RefSeq" id="WP_207969549.1">
    <property type="nucleotide sequence ID" value="NZ_JAGBKN010000010.1"/>
</dbReference>
<feature type="domain" description="HTH cro/C1-type" evidence="1">
    <location>
        <begin position="6"/>
        <end position="59"/>
    </location>
</feature>
<reference evidence="2 3" key="1">
    <citation type="submission" date="2021-03" db="EMBL/GenBank/DDBJ databases">
        <authorList>
            <person name="Shang D.-D."/>
            <person name="Du Z.-J."/>
            <person name="Chen G.-J."/>
        </authorList>
    </citation>
    <scope>NUCLEOTIDE SEQUENCE [LARGE SCALE GENOMIC DNA]</scope>
    <source>
        <strain evidence="2 3">F2608</strain>
    </source>
</reference>
<dbReference type="Gene3D" id="1.10.260.40">
    <property type="entry name" value="lambda repressor-like DNA-binding domains"/>
    <property type="match status" value="1"/>
</dbReference>
<dbReference type="SUPFAM" id="SSF47413">
    <property type="entry name" value="lambda repressor-like DNA-binding domains"/>
    <property type="match status" value="1"/>
</dbReference>
<dbReference type="SMART" id="SM00530">
    <property type="entry name" value="HTH_XRE"/>
    <property type="match status" value="1"/>
</dbReference>
<proteinExistence type="predicted"/>
<dbReference type="InterPro" id="IPR001387">
    <property type="entry name" value="Cro/C1-type_HTH"/>
</dbReference>
<dbReference type="Proteomes" id="UP000664161">
    <property type="component" value="Unassembled WGS sequence"/>
</dbReference>
<dbReference type="PROSITE" id="PS50943">
    <property type="entry name" value="HTH_CROC1"/>
    <property type="match status" value="1"/>
</dbReference>
<dbReference type="Pfam" id="PF01381">
    <property type="entry name" value="HTH_3"/>
    <property type="match status" value="1"/>
</dbReference>
<sequence length="129" mass="14677">MNNIFLAEERLRLGFKAKEVADFAGIAIPTQSNYEKGKRSPDTRYLYEISKLGFDIHYVVTGKRSVDGVSKDDRSLLELFNNAPKAVQNYIRSGLYMTQPRKMLIPSVIEPDVADTIEYSADQKLIEKD</sequence>
<comment type="caution">
    <text evidence="2">The sequence shown here is derived from an EMBL/GenBank/DDBJ whole genome shotgun (WGS) entry which is preliminary data.</text>
</comment>
<gene>
    <name evidence="2" type="ORF">J3491_06305</name>
</gene>
<dbReference type="EMBL" id="JAGBKN010000010">
    <property type="protein sequence ID" value="MBO1516944.1"/>
    <property type="molecule type" value="Genomic_DNA"/>
</dbReference>
<dbReference type="InterPro" id="IPR010982">
    <property type="entry name" value="Lambda_DNA-bd_dom_sf"/>
</dbReference>
<dbReference type="AlphaFoldDB" id="A0AAW4IUW2"/>